<dbReference type="RefSeq" id="WP_092994664.1">
    <property type="nucleotide sequence ID" value="NZ_FMWD01000004.1"/>
</dbReference>
<dbReference type="OrthoDB" id="9806926at2"/>
<dbReference type="PANTHER" id="PTHR30330">
    <property type="entry name" value="AGSS FAMILY TRANSPORTER, SODIUM-ALANINE"/>
    <property type="match status" value="1"/>
</dbReference>
<feature type="transmembrane region" description="Helical" evidence="9">
    <location>
        <begin position="243"/>
        <end position="265"/>
    </location>
</feature>
<keyword evidence="5 9" id="KW-0812">Transmembrane</keyword>
<evidence type="ECO:0000256" key="5">
    <source>
        <dbReference type="ARBA" id="ARBA00022692"/>
    </source>
</evidence>
<comment type="similarity">
    <text evidence="2 9">Belongs to the alanine or glycine:cation symporter (AGCS) (TC 2.A.25) family.</text>
</comment>
<evidence type="ECO:0000256" key="8">
    <source>
        <dbReference type="ARBA" id="ARBA00023136"/>
    </source>
</evidence>
<evidence type="ECO:0000256" key="2">
    <source>
        <dbReference type="ARBA" id="ARBA00009261"/>
    </source>
</evidence>
<feature type="transmembrane region" description="Helical" evidence="9">
    <location>
        <begin position="311"/>
        <end position="331"/>
    </location>
</feature>
<dbReference type="GO" id="GO:0005283">
    <property type="term" value="F:amino acid:sodium symporter activity"/>
    <property type="evidence" value="ECO:0007669"/>
    <property type="project" value="InterPro"/>
</dbReference>
<organism evidence="10 11">
    <name type="scientific">Thiohalomonas denitrificans</name>
    <dbReference type="NCBI Taxonomy" id="415747"/>
    <lineage>
        <taxon>Bacteria</taxon>
        <taxon>Pseudomonadati</taxon>
        <taxon>Pseudomonadota</taxon>
        <taxon>Gammaproteobacteria</taxon>
        <taxon>Thiohalomonadales</taxon>
        <taxon>Thiohalomonadaceae</taxon>
        <taxon>Thiohalomonas</taxon>
    </lineage>
</organism>
<dbReference type="PRINTS" id="PR00175">
    <property type="entry name" value="NAALASMPORT"/>
</dbReference>
<protein>
    <submittedName>
        <fullName evidence="10">Alanine or glycine:cation symporter, AGCS family</fullName>
    </submittedName>
</protein>
<keyword evidence="9" id="KW-0997">Cell inner membrane</keyword>
<feature type="transmembrane region" description="Helical" evidence="9">
    <location>
        <begin position="153"/>
        <end position="171"/>
    </location>
</feature>
<dbReference type="GO" id="GO:0005886">
    <property type="term" value="C:plasma membrane"/>
    <property type="evidence" value="ECO:0007669"/>
    <property type="project" value="UniProtKB-SubCell"/>
</dbReference>
<feature type="transmembrane region" description="Helical" evidence="9">
    <location>
        <begin position="217"/>
        <end position="237"/>
    </location>
</feature>
<accession>A0A1G5Q7F0</accession>
<dbReference type="Gene3D" id="1.20.1740.10">
    <property type="entry name" value="Amino acid/polyamine transporter I"/>
    <property type="match status" value="1"/>
</dbReference>
<keyword evidence="6 9" id="KW-0769">Symport</keyword>
<dbReference type="EMBL" id="FMWD01000004">
    <property type="protein sequence ID" value="SCZ57538.1"/>
    <property type="molecule type" value="Genomic_DNA"/>
</dbReference>
<dbReference type="AlphaFoldDB" id="A0A1G5Q7F0"/>
<feature type="transmembrane region" description="Helical" evidence="9">
    <location>
        <begin position="421"/>
        <end position="441"/>
    </location>
</feature>
<dbReference type="PANTHER" id="PTHR30330:SF3">
    <property type="entry name" value="TRANSCRIPTIONAL REGULATOR, LRP FAMILY"/>
    <property type="match status" value="1"/>
</dbReference>
<evidence type="ECO:0000256" key="3">
    <source>
        <dbReference type="ARBA" id="ARBA00022448"/>
    </source>
</evidence>
<evidence type="ECO:0000256" key="4">
    <source>
        <dbReference type="ARBA" id="ARBA00022475"/>
    </source>
</evidence>
<comment type="subcellular location">
    <subcellularLocation>
        <location evidence="9">Cell inner membrane</location>
        <topology evidence="9">Multi-pass membrane protein</topology>
    </subcellularLocation>
    <subcellularLocation>
        <location evidence="1">Cell membrane</location>
        <topology evidence="1">Multi-pass membrane protein</topology>
    </subcellularLocation>
</comment>
<dbReference type="Proteomes" id="UP000199648">
    <property type="component" value="Unassembled WGS sequence"/>
</dbReference>
<sequence length="466" mass="49610">MQEWLETLTEWTGQLSGLLWGSYLTLIALVGTGIYLTIRLRLVQLRGFRHGAALITGKYSDPKHVGEVSHFQALSTALSATIGTGNIAGVATAISLGGPGALFWMWVTAFFGMATKFAECSLALKFREVDPDGKVAGGPMYTLMHGLKMKRTAAAFATFALIASFGIGNMVQANSVVDGLTYIWPEVSEAAWMVGVLLAVLVGLVILGGVKRIARVASTIVPFMALLYVAAALLVLFNHLDQIPAAIALVLNYALNPWAVGGAAVGEAIRWGVARGLFSNEAGLGSSPMAHAAARTNEPAREGLVAMMEPFIDTLVICTMTGLVIIVTGAWQTDNEALVGAALTAHAFSETLGDSGAMVVGFGLALFAFSTMIAWSYYGDRSAHFLFGERAVMPYRVIFTLLVVIGAAVPLQLVWNVADIMNILMALPNLLALILLAGVAARIKHEYFSRTPLPDNETPYSRTNNA</sequence>
<proteinExistence type="inferred from homology"/>
<feature type="transmembrane region" description="Helical" evidence="9">
    <location>
        <begin position="357"/>
        <end position="377"/>
    </location>
</feature>
<feature type="transmembrane region" description="Helical" evidence="9">
    <location>
        <begin position="191"/>
        <end position="210"/>
    </location>
</feature>
<evidence type="ECO:0000256" key="9">
    <source>
        <dbReference type="RuleBase" id="RU363064"/>
    </source>
</evidence>
<evidence type="ECO:0000313" key="11">
    <source>
        <dbReference type="Proteomes" id="UP000199648"/>
    </source>
</evidence>
<name>A0A1G5Q7F0_9GAMM</name>
<dbReference type="NCBIfam" id="TIGR00835">
    <property type="entry name" value="agcS"/>
    <property type="match status" value="1"/>
</dbReference>
<keyword evidence="7 9" id="KW-1133">Transmembrane helix</keyword>
<dbReference type="FunFam" id="1.20.1740.10:FF:000004">
    <property type="entry name" value="Sodium:alanine symporter family protein"/>
    <property type="match status" value="1"/>
</dbReference>
<keyword evidence="4" id="KW-1003">Cell membrane</keyword>
<feature type="transmembrane region" description="Helical" evidence="9">
    <location>
        <begin position="397"/>
        <end position="415"/>
    </location>
</feature>
<evidence type="ECO:0000256" key="7">
    <source>
        <dbReference type="ARBA" id="ARBA00022989"/>
    </source>
</evidence>
<gene>
    <name evidence="10" type="ORF">SAMN03097708_01448</name>
</gene>
<feature type="transmembrane region" description="Helical" evidence="9">
    <location>
        <begin position="20"/>
        <end position="38"/>
    </location>
</feature>
<evidence type="ECO:0000256" key="1">
    <source>
        <dbReference type="ARBA" id="ARBA00004651"/>
    </source>
</evidence>
<evidence type="ECO:0000256" key="6">
    <source>
        <dbReference type="ARBA" id="ARBA00022847"/>
    </source>
</evidence>
<dbReference type="PROSITE" id="PS00873">
    <property type="entry name" value="NA_ALANINE_SYMP"/>
    <property type="match status" value="1"/>
</dbReference>
<keyword evidence="11" id="KW-1185">Reference proteome</keyword>
<dbReference type="Pfam" id="PF01235">
    <property type="entry name" value="Na_Ala_symp"/>
    <property type="match status" value="1"/>
</dbReference>
<evidence type="ECO:0000313" key="10">
    <source>
        <dbReference type="EMBL" id="SCZ57538.1"/>
    </source>
</evidence>
<reference evidence="10 11" key="1">
    <citation type="submission" date="2016-10" db="EMBL/GenBank/DDBJ databases">
        <authorList>
            <person name="de Groot N.N."/>
        </authorList>
    </citation>
    <scope>NUCLEOTIDE SEQUENCE [LARGE SCALE GENOMIC DNA]</scope>
    <source>
        <strain evidence="10 11">HLD2</strain>
    </source>
</reference>
<keyword evidence="3 9" id="KW-0813">Transport</keyword>
<dbReference type="InterPro" id="IPR001463">
    <property type="entry name" value="Na/Ala_symport"/>
</dbReference>
<keyword evidence="8 9" id="KW-0472">Membrane</keyword>
<dbReference type="STRING" id="415747.SAMN03097708_01448"/>